<name>A0A1H2S1M8_9RHOB</name>
<dbReference type="Proteomes" id="UP000199118">
    <property type="component" value="Unassembled WGS sequence"/>
</dbReference>
<dbReference type="OrthoDB" id="7375502at2"/>
<reference evidence="2 3" key="1">
    <citation type="submission" date="2016-10" db="EMBL/GenBank/DDBJ databases">
        <authorList>
            <person name="de Groot N.N."/>
        </authorList>
    </citation>
    <scope>NUCLEOTIDE SEQUENCE [LARGE SCALE GENOMIC DNA]</scope>
    <source>
        <strain evidence="2 3">DSM 17890</strain>
    </source>
</reference>
<sequence length="205" mass="20859">MTNETKRHGRITGRGATLRALRGAGLALALGAGLAACGGPNGPATRIYAELLDSAYSPNQINAGSIPTPVQVLGTPPDGSDAAAVAGGMRMPARFGSGTFVPATEQDMRGPRAVLAFNPSGRLRSCEGAVVGRGGEGRNGRMEALLAWCDGTKELSSLMISSGASQGPKDDKFERAMSQAMNQLLPSRNPAIGGGEASARRVPGG</sequence>
<proteinExistence type="predicted"/>
<accession>A0A1H2S1M8</accession>
<dbReference type="EMBL" id="FNMZ01000001">
    <property type="protein sequence ID" value="SDW25024.1"/>
    <property type="molecule type" value="Genomic_DNA"/>
</dbReference>
<keyword evidence="3" id="KW-1185">Reference proteome</keyword>
<protein>
    <submittedName>
        <fullName evidence="2">Uncharacterized protein</fullName>
    </submittedName>
</protein>
<dbReference type="RefSeq" id="WP_092679551.1">
    <property type="nucleotide sequence ID" value="NZ_FNMZ01000001.1"/>
</dbReference>
<evidence type="ECO:0000256" key="1">
    <source>
        <dbReference type="SAM" id="MobiDB-lite"/>
    </source>
</evidence>
<gene>
    <name evidence="2" type="ORF">SAMN05444336_101509</name>
</gene>
<evidence type="ECO:0000313" key="3">
    <source>
        <dbReference type="Proteomes" id="UP000199118"/>
    </source>
</evidence>
<organism evidence="2 3">
    <name type="scientific">Albimonas donghaensis</name>
    <dbReference type="NCBI Taxonomy" id="356660"/>
    <lineage>
        <taxon>Bacteria</taxon>
        <taxon>Pseudomonadati</taxon>
        <taxon>Pseudomonadota</taxon>
        <taxon>Alphaproteobacteria</taxon>
        <taxon>Rhodobacterales</taxon>
        <taxon>Paracoccaceae</taxon>
        <taxon>Albimonas</taxon>
    </lineage>
</organism>
<dbReference type="AlphaFoldDB" id="A0A1H2S1M8"/>
<dbReference type="STRING" id="356660.SAMN05444336_101509"/>
<feature type="region of interest" description="Disordered" evidence="1">
    <location>
        <begin position="161"/>
        <end position="205"/>
    </location>
</feature>
<evidence type="ECO:0000313" key="2">
    <source>
        <dbReference type="EMBL" id="SDW25024.1"/>
    </source>
</evidence>